<name>A0A081C136_VECG1</name>
<evidence type="ECO:0000313" key="1">
    <source>
        <dbReference type="EMBL" id="GAK58291.1"/>
    </source>
</evidence>
<evidence type="ECO:0000313" key="2">
    <source>
        <dbReference type="Proteomes" id="UP000030661"/>
    </source>
</evidence>
<dbReference type="Proteomes" id="UP000030661">
    <property type="component" value="Unassembled WGS sequence"/>
</dbReference>
<reference evidence="1" key="1">
    <citation type="journal article" date="2015" name="PeerJ">
        <title>First genomic representation of candidate bacterial phylum KSB3 points to enhanced environmental sensing as a trigger of wastewater bulking.</title>
        <authorList>
            <person name="Sekiguchi Y."/>
            <person name="Ohashi A."/>
            <person name="Parks D.H."/>
            <person name="Yamauchi T."/>
            <person name="Tyson G.W."/>
            <person name="Hugenholtz P."/>
        </authorList>
    </citation>
    <scope>NUCLEOTIDE SEQUENCE [LARGE SCALE GENOMIC DNA]</scope>
</reference>
<protein>
    <submittedName>
        <fullName evidence="1">Uncharacterized protein</fullName>
    </submittedName>
</protein>
<dbReference type="EMBL" id="DF820467">
    <property type="protein sequence ID" value="GAK58291.1"/>
    <property type="molecule type" value="Genomic_DNA"/>
</dbReference>
<sequence>MRARQAHLQIDTKFLRDAFFIRARRKVFLFAPVPSRRDDPLDHSDQGDFFYPSPFALYEQRAFFLDIDARNTISLCILKGVIHSFWQTHHGE</sequence>
<dbReference type="HOGENOM" id="CLU_2407303_0_0_0"/>
<organism evidence="1">
    <name type="scientific">Vecturithrix granuli</name>
    <dbReference type="NCBI Taxonomy" id="1499967"/>
    <lineage>
        <taxon>Bacteria</taxon>
        <taxon>Candidatus Moduliflexota</taxon>
        <taxon>Candidatus Vecturitrichia</taxon>
        <taxon>Candidatus Vecturitrichales</taxon>
        <taxon>Candidatus Vecturitrichaceae</taxon>
        <taxon>Candidatus Vecturithrix</taxon>
    </lineage>
</organism>
<dbReference type="AlphaFoldDB" id="A0A081C136"/>
<proteinExistence type="predicted"/>
<dbReference type="STRING" id="1499967.U27_05264"/>
<keyword evidence="2" id="KW-1185">Reference proteome</keyword>
<gene>
    <name evidence="1" type="ORF">U27_05264</name>
</gene>
<accession>A0A081C136</accession>